<comment type="caution">
    <text evidence="1">The sequence shown here is derived from an EMBL/GenBank/DDBJ whole genome shotgun (WGS) entry which is preliminary data.</text>
</comment>
<keyword evidence="2" id="KW-1185">Reference proteome</keyword>
<dbReference type="EMBL" id="JABSTQ010009275">
    <property type="protein sequence ID" value="KAG0430934.1"/>
    <property type="molecule type" value="Genomic_DNA"/>
</dbReference>
<protein>
    <submittedName>
        <fullName evidence="1">Uncharacterized protein</fullName>
    </submittedName>
</protein>
<organism evidence="1 2">
    <name type="scientific">Ixodes persulcatus</name>
    <name type="common">Taiga tick</name>
    <dbReference type="NCBI Taxonomy" id="34615"/>
    <lineage>
        <taxon>Eukaryota</taxon>
        <taxon>Metazoa</taxon>
        <taxon>Ecdysozoa</taxon>
        <taxon>Arthropoda</taxon>
        <taxon>Chelicerata</taxon>
        <taxon>Arachnida</taxon>
        <taxon>Acari</taxon>
        <taxon>Parasitiformes</taxon>
        <taxon>Ixodida</taxon>
        <taxon>Ixodoidea</taxon>
        <taxon>Ixodidae</taxon>
        <taxon>Ixodinae</taxon>
        <taxon>Ixodes</taxon>
    </lineage>
</organism>
<evidence type="ECO:0000313" key="2">
    <source>
        <dbReference type="Proteomes" id="UP000805193"/>
    </source>
</evidence>
<evidence type="ECO:0000313" key="1">
    <source>
        <dbReference type="EMBL" id="KAG0430934.1"/>
    </source>
</evidence>
<gene>
    <name evidence="1" type="ORF">HPB47_022233</name>
</gene>
<reference evidence="1 2" key="1">
    <citation type="journal article" date="2020" name="Cell">
        <title>Large-Scale Comparative Analyses of Tick Genomes Elucidate Their Genetic Diversity and Vector Capacities.</title>
        <authorList>
            <consortium name="Tick Genome and Microbiome Consortium (TIGMIC)"/>
            <person name="Jia N."/>
            <person name="Wang J."/>
            <person name="Shi W."/>
            <person name="Du L."/>
            <person name="Sun Y."/>
            <person name="Zhan W."/>
            <person name="Jiang J.F."/>
            <person name="Wang Q."/>
            <person name="Zhang B."/>
            <person name="Ji P."/>
            <person name="Bell-Sakyi L."/>
            <person name="Cui X.M."/>
            <person name="Yuan T.T."/>
            <person name="Jiang B.G."/>
            <person name="Yang W.F."/>
            <person name="Lam T.T."/>
            <person name="Chang Q.C."/>
            <person name="Ding S.J."/>
            <person name="Wang X.J."/>
            <person name="Zhu J.G."/>
            <person name="Ruan X.D."/>
            <person name="Zhao L."/>
            <person name="Wei J.T."/>
            <person name="Ye R.Z."/>
            <person name="Que T.C."/>
            <person name="Du C.H."/>
            <person name="Zhou Y.H."/>
            <person name="Cheng J.X."/>
            <person name="Dai P.F."/>
            <person name="Guo W.B."/>
            <person name="Han X.H."/>
            <person name="Huang E.J."/>
            <person name="Li L.F."/>
            <person name="Wei W."/>
            <person name="Gao Y.C."/>
            <person name="Liu J.Z."/>
            <person name="Shao H.Z."/>
            <person name="Wang X."/>
            <person name="Wang C.C."/>
            <person name="Yang T.C."/>
            <person name="Huo Q.B."/>
            <person name="Li W."/>
            <person name="Chen H.Y."/>
            <person name="Chen S.E."/>
            <person name="Zhou L.G."/>
            <person name="Ni X.B."/>
            <person name="Tian J.H."/>
            <person name="Sheng Y."/>
            <person name="Liu T."/>
            <person name="Pan Y.S."/>
            <person name="Xia L.Y."/>
            <person name="Li J."/>
            <person name="Zhao F."/>
            <person name="Cao W.C."/>
        </authorList>
    </citation>
    <scope>NUCLEOTIDE SEQUENCE [LARGE SCALE GENOMIC DNA]</scope>
    <source>
        <strain evidence="1">Iper-2018</strain>
    </source>
</reference>
<proteinExistence type="predicted"/>
<name>A0AC60QA72_IXOPE</name>
<accession>A0AC60QA72</accession>
<dbReference type="Proteomes" id="UP000805193">
    <property type="component" value="Unassembled WGS sequence"/>
</dbReference>
<sequence length="229" mass="25087">MAAGVKLPALIVLKEPTGRISPRALFALKIPGWIRRVWGPNVDDMRRLLVLNQAPIHKTEDVALISGGFTSILHPANVSWMQPLKEVLRGRWAVFFQTGKLTPKGNPKRPSRQNVVDFVAEAWASLSEDMVRRSFKRCGISTSLDAMEDGELNDRLASVNDAVEVGPGKHESLVDEALDLIFDSGKPGGNSSTEASRPTVPATVSVPLLWFFVRPREGERRAGVANTLS</sequence>